<evidence type="ECO:0000313" key="1">
    <source>
        <dbReference type="EMBL" id="MFB0840939.1"/>
    </source>
</evidence>
<proteinExistence type="predicted"/>
<accession>A0ABV4UU82</accession>
<organism evidence="1 2">
    <name type="scientific">Paenibacillus oleatilyticus</name>
    <dbReference type="NCBI Taxonomy" id="2594886"/>
    <lineage>
        <taxon>Bacteria</taxon>
        <taxon>Bacillati</taxon>
        <taxon>Bacillota</taxon>
        <taxon>Bacilli</taxon>
        <taxon>Bacillales</taxon>
        <taxon>Paenibacillaceae</taxon>
        <taxon>Paenibacillus</taxon>
    </lineage>
</organism>
<sequence>MTMLKVQRVYTGKINSQGDEIFYDVWEGQQDFDETKPYKVVPDHDYDYAFDEAEAIENMYSASFHRTNPLD</sequence>
<protein>
    <recommendedName>
        <fullName evidence="3">YopX protein domain-containing protein</fullName>
    </recommendedName>
</protein>
<dbReference type="RefSeq" id="WP_373948258.1">
    <property type="nucleotide sequence ID" value="NZ_JBHDLN010000001.1"/>
</dbReference>
<dbReference type="EMBL" id="JBHDLN010000001">
    <property type="protein sequence ID" value="MFB0840939.1"/>
    <property type="molecule type" value="Genomic_DNA"/>
</dbReference>
<evidence type="ECO:0000313" key="2">
    <source>
        <dbReference type="Proteomes" id="UP001575622"/>
    </source>
</evidence>
<keyword evidence="2" id="KW-1185">Reference proteome</keyword>
<name>A0ABV4UU82_9BACL</name>
<dbReference type="Proteomes" id="UP001575622">
    <property type="component" value="Unassembled WGS sequence"/>
</dbReference>
<reference evidence="1 2" key="1">
    <citation type="submission" date="2024-09" db="EMBL/GenBank/DDBJ databases">
        <authorList>
            <person name="Makale K.P.P."/>
            <person name="Makhzoum A."/>
            <person name="Rantong G."/>
            <person name="Rahube T.O."/>
        </authorList>
    </citation>
    <scope>NUCLEOTIDE SEQUENCE [LARGE SCALE GENOMIC DNA]</scope>
    <source>
        <strain evidence="1 2">KM_D13</strain>
    </source>
</reference>
<gene>
    <name evidence="1" type="ORF">ACEU3E_02040</name>
</gene>
<comment type="caution">
    <text evidence="1">The sequence shown here is derived from an EMBL/GenBank/DDBJ whole genome shotgun (WGS) entry which is preliminary data.</text>
</comment>
<evidence type="ECO:0008006" key="3">
    <source>
        <dbReference type="Google" id="ProtNLM"/>
    </source>
</evidence>